<reference evidence="2 3" key="2">
    <citation type="journal article" date="2019" name="G3 (Bethesda)">
        <title>Hybrid Assembly of the Genome of the Entomopathogenic Nematode Steinernema carpocapsae Identifies the X-Chromosome.</title>
        <authorList>
            <person name="Serra L."/>
            <person name="Macchietto M."/>
            <person name="Macias-Munoz A."/>
            <person name="McGill C.J."/>
            <person name="Rodriguez I.M."/>
            <person name="Rodriguez B."/>
            <person name="Murad R."/>
            <person name="Mortazavi A."/>
        </authorList>
    </citation>
    <scope>NUCLEOTIDE SEQUENCE [LARGE SCALE GENOMIC DNA]</scope>
    <source>
        <strain evidence="2 3">ALL</strain>
    </source>
</reference>
<reference evidence="2 3" key="1">
    <citation type="journal article" date="2015" name="Genome Biol.">
        <title>Comparative genomics of Steinernema reveals deeply conserved gene regulatory networks.</title>
        <authorList>
            <person name="Dillman A.R."/>
            <person name="Macchietto M."/>
            <person name="Porter C.F."/>
            <person name="Rogers A."/>
            <person name="Williams B."/>
            <person name="Antoshechkin I."/>
            <person name="Lee M.M."/>
            <person name="Goodwin Z."/>
            <person name="Lu X."/>
            <person name="Lewis E.E."/>
            <person name="Goodrich-Blair H."/>
            <person name="Stock S.P."/>
            <person name="Adams B.J."/>
            <person name="Sternberg P.W."/>
            <person name="Mortazavi A."/>
        </authorList>
    </citation>
    <scope>NUCLEOTIDE SEQUENCE [LARGE SCALE GENOMIC DNA]</scope>
    <source>
        <strain evidence="2 3">ALL</strain>
    </source>
</reference>
<comment type="caution">
    <text evidence="2">The sequence shown here is derived from an EMBL/GenBank/DDBJ whole genome shotgun (WGS) entry which is preliminary data.</text>
</comment>
<dbReference type="EMBL" id="AZBU02000006">
    <property type="protein sequence ID" value="TKR73627.1"/>
    <property type="molecule type" value="Genomic_DNA"/>
</dbReference>
<gene>
    <name evidence="2" type="ORF">L596_020919</name>
</gene>
<organism evidence="2 3">
    <name type="scientific">Steinernema carpocapsae</name>
    <name type="common">Entomopathogenic nematode</name>
    <dbReference type="NCBI Taxonomy" id="34508"/>
    <lineage>
        <taxon>Eukaryota</taxon>
        <taxon>Metazoa</taxon>
        <taxon>Ecdysozoa</taxon>
        <taxon>Nematoda</taxon>
        <taxon>Chromadorea</taxon>
        <taxon>Rhabditida</taxon>
        <taxon>Tylenchina</taxon>
        <taxon>Panagrolaimomorpha</taxon>
        <taxon>Strongyloidoidea</taxon>
        <taxon>Steinernematidae</taxon>
        <taxon>Steinernema</taxon>
    </lineage>
</organism>
<feature type="region of interest" description="Disordered" evidence="1">
    <location>
        <begin position="1"/>
        <end position="37"/>
    </location>
</feature>
<evidence type="ECO:0000313" key="2">
    <source>
        <dbReference type="EMBL" id="TKR73627.1"/>
    </source>
</evidence>
<feature type="compositionally biased region" description="Basic residues" evidence="1">
    <location>
        <begin position="23"/>
        <end position="33"/>
    </location>
</feature>
<evidence type="ECO:0000256" key="1">
    <source>
        <dbReference type="SAM" id="MobiDB-lite"/>
    </source>
</evidence>
<accession>A0A4U5MUW7</accession>
<name>A0A4U5MUW7_STECR</name>
<evidence type="ECO:0000313" key="3">
    <source>
        <dbReference type="Proteomes" id="UP000298663"/>
    </source>
</evidence>
<protein>
    <submittedName>
        <fullName evidence="2">Uncharacterized protein</fullName>
    </submittedName>
</protein>
<dbReference type="Proteomes" id="UP000298663">
    <property type="component" value="Unassembled WGS sequence"/>
</dbReference>
<keyword evidence="3" id="KW-1185">Reference proteome</keyword>
<proteinExistence type="predicted"/>
<dbReference type="AlphaFoldDB" id="A0A4U5MUW7"/>
<sequence length="307" mass="31399">MASGATLKSTKRKKRFENQEHHLQKRQFQKKRGISWTQSSGRRIRNLVYTKLAKTSIITDGNNASLEAPEGPIKSVAPLMLELPLALANALWFMPAAMRASLRAPLVESSIDDDIQCSRLHSTCPSLLQTLAVGIKPCAFIHGAANAAANLCANAIANINGMGRSCQWRMVNGAANAVEQAATVANEGLNAANRISGAAQGNVQDAINGMTNGAVNAARSVGGQAGAVVNGGINAASGNVAPADGTAQAVVIGNAANIASGNNPSASANAPDNSDIKGIDQPRSQCLGNVGGSAGFSGPLAGIRAKT</sequence>